<evidence type="ECO:0000313" key="3">
    <source>
        <dbReference type="Proteomes" id="UP000032180"/>
    </source>
</evidence>
<dbReference type="PANTHER" id="PTHR34789">
    <property type="entry name" value="EXPRESSED PROTEIN"/>
    <property type="match status" value="1"/>
</dbReference>
<dbReference type="Proteomes" id="UP000032180">
    <property type="component" value="Chromosome 1"/>
</dbReference>
<reference evidence="2 3" key="1">
    <citation type="submission" date="2012-08" db="EMBL/GenBank/DDBJ databases">
        <title>Oryza genome evolution.</title>
        <authorList>
            <person name="Wing R.A."/>
        </authorList>
    </citation>
    <scope>NUCLEOTIDE SEQUENCE</scope>
</reference>
<organism evidence="2 3">
    <name type="scientific">Leersia perrieri</name>
    <dbReference type="NCBI Taxonomy" id="77586"/>
    <lineage>
        <taxon>Eukaryota</taxon>
        <taxon>Viridiplantae</taxon>
        <taxon>Streptophyta</taxon>
        <taxon>Embryophyta</taxon>
        <taxon>Tracheophyta</taxon>
        <taxon>Spermatophyta</taxon>
        <taxon>Magnoliopsida</taxon>
        <taxon>Liliopsida</taxon>
        <taxon>Poales</taxon>
        <taxon>Poaceae</taxon>
        <taxon>BOP clade</taxon>
        <taxon>Oryzoideae</taxon>
        <taxon>Oryzeae</taxon>
        <taxon>Oryzinae</taxon>
        <taxon>Leersia</taxon>
    </lineage>
</organism>
<accession>A0A0D9VAN4</accession>
<name>A0A0D9VAN4_9ORYZ</name>
<dbReference type="PANTHER" id="PTHR34789:SF8">
    <property type="entry name" value="OS07G0123900 PROTEIN"/>
    <property type="match status" value="1"/>
</dbReference>
<dbReference type="HOGENOM" id="CLU_2088299_0_0_1"/>
<dbReference type="AlphaFoldDB" id="A0A0D9VAN4"/>
<dbReference type="Gramene" id="LPERR01G39340.5">
    <property type="protein sequence ID" value="LPERR01G39340.5"/>
    <property type="gene ID" value="LPERR01G39340"/>
</dbReference>
<feature type="compositionally biased region" description="Low complexity" evidence="1">
    <location>
        <begin position="25"/>
        <end position="39"/>
    </location>
</feature>
<reference evidence="2" key="3">
    <citation type="submission" date="2015-04" db="UniProtKB">
        <authorList>
            <consortium name="EnsemblPlants"/>
        </authorList>
    </citation>
    <scope>IDENTIFICATION</scope>
</reference>
<dbReference type="EnsemblPlants" id="LPERR01G39340.5">
    <property type="protein sequence ID" value="LPERR01G39340.5"/>
    <property type="gene ID" value="LPERR01G39340"/>
</dbReference>
<protein>
    <submittedName>
        <fullName evidence="2">Uncharacterized protein</fullName>
    </submittedName>
</protein>
<reference evidence="3" key="2">
    <citation type="submission" date="2013-12" db="EMBL/GenBank/DDBJ databases">
        <authorList>
            <person name="Yu Y."/>
            <person name="Lee S."/>
            <person name="de Baynast K."/>
            <person name="Wissotski M."/>
            <person name="Liu L."/>
            <person name="Talag J."/>
            <person name="Goicoechea J."/>
            <person name="Angelova A."/>
            <person name="Jetty R."/>
            <person name="Kudrna D."/>
            <person name="Golser W."/>
            <person name="Rivera L."/>
            <person name="Zhang J."/>
            <person name="Wing R."/>
        </authorList>
    </citation>
    <scope>NUCLEOTIDE SEQUENCE</scope>
</reference>
<keyword evidence="3" id="KW-1185">Reference proteome</keyword>
<sequence length="117" mass="12139">MHAAAPWMVREAAAADGSKGGDGQRTSFLPSPSSPSGRRSAIAAVAAAGGQQRAWGARGVGYAHHEAMPPSTVCMEKGLCYKKQLTCPPKCFKSFSFKDKHGGGGCSFDCNKCVATC</sequence>
<evidence type="ECO:0000313" key="2">
    <source>
        <dbReference type="EnsemblPlants" id="LPERR01G39340.5"/>
    </source>
</evidence>
<feature type="region of interest" description="Disordered" evidence="1">
    <location>
        <begin position="11"/>
        <end position="39"/>
    </location>
</feature>
<proteinExistence type="predicted"/>
<evidence type="ECO:0000256" key="1">
    <source>
        <dbReference type="SAM" id="MobiDB-lite"/>
    </source>
</evidence>